<organism evidence="8 9">
    <name type="scientific">Salinibacter ruber</name>
    <dbReference type="NCBI Taxonomy" id="146919"/>
    <lineage>
        <taxon>Bacteria</taxon>
        <taxon>Pseudomonadati</taxon>
        <taxon>Rhodothermota</taxon>
        <taxon>Rhodothermia</taxon>
        <taxon>Rhodothermales</taxon>
        <taxon>Salinibacteraceae</taxon>
        <taxon>Salinibacter</taxon>
    </lineage>
</organism>
<dbReference type="PANTHER" id="PTHR43335:SF2">
    <property type="entry name" value="ABC TRANSPORTER, ATP-BINDING PROTEIN"/>
    <property type="match status" value="1"/>
</dbReference>
<reference evidence="8" key="1">
    <citation type="submission" date="2022-08" db="EMBL/GenBank/DDBJ databases">
        <title>Genomic Encyclopedia of Type Strains, Phase V (KMG-V): Genome sequencing to study the core and pangenomes of soil and plant-associated prokaryotes.</title>
        <authorList>
            <person name="Whitman W."/>
        </authorList>
    </citation>
    <scope>NUCLEOTIDE SEQUENCE</scope>
    <source>
        <strain evidence="7">SP2016B</strain>
        <strain evidence="8">SP2017</strain>
        <strain evidence="6">SP3049</strain>
    </source>
</reference>
<evidence type="ECO:0000313" key="7">
    <source>
        <dbReference type="EMBL" id="MCS3865754.1"/>
    </source>
</evidence>
<keyword evidence="3" id="KW-0547">Nucleotide-binding</keyword>
<dbReference type="AlphaFoldDB" id="A0A9X2UYY3"/>
<protein>
    <submittedName>
        <fullName evidence="8">ABC-2 type transport system ATP-binding protein</fullName>
    </submittedName>
</protein>
<dbReference type="InterPro" id="IPR027417">
    <property type="entry name" value="P-loop_NTPase"/>
</dbReference>
<comment type="similarity">
    <text evidence="1">Belongs to the ABC transporter superfamily.</text>
</comment>
<dbReference type="Proteomes" id="UP001155010">
    <property type="component" value="Unassembled WGS sequence"/>
</dbReference>
<dbReference type="GO" id="GO:0016887">
    <property type="term" value="F:ATP hydrolysis activity"/>
    <property type="evidence" value="ECO:0007669"/>
    <property type="project" value="InterPro"/>
</dbReference>
<dbReference type="RefSeq" id="WP_013061730.1">
    <property type="nucleotide sequence ID" value="NZ_CALTRV010000008.1"/>
</dbReference>
<dbReference type="GO" id="GO:0005524">
    <property type="term" value="F:ATP binding"/>
    <property type="evidence" value="ECO:0007669"/>
    <property type="project" value="UniProtKB-KW"/>
</dbReference>
<gene>
    <name evidence="6" type="ORF">GGP61_001753</name>
    <name evidence="7" type="ORF">GGP82_002316</name>
    <name evidence="8" type="ORF">GGP83_002930</name>
</gene>
<evidence type="ECO:0000256" key="3">
    <source>
        <dbReference type="ARBA" id="ARBA00022741"/>
    </source>
</evidence>
<dbReference type="Proteomes" id="UP001155034">
    <property type="component" value="Unassembled WGS sequence"/>
</dbReference>
<dbReference type="EMBL" id="JANUAE010000005">
    <property type="protein sequence ID" value="MCS3710149.1"/>
    <property type="molecule type" value="Genomic_DNA"/>
</dbReference>
<keyword evidence="4 8" id="KW-0067">ATP-binding</keyword>
<dbReference type="Proteomes" id="UP001155057">
    <property type="component" value="Unassembled WGS sequence"/>
</dbReference>
<feature type="domain" description="ABC transporter" evidence="5">
    <location>
        <begin position="4"/>
        <end position="239"/>
    </location>
</feature>
<evidence type="ECO:0000256" key="2">
    <source>
        <dbReference type="ARBA" id="ARBA00022448"/>
    </source>
</evidence>
<dbReference type="CDD" id="cd03230">
    <property type="entry name" value="ABC_DR_subfamily_A"/>
    <property type="match status" value="1"/>
</dbReference>
<dbReference type="PROSITE" id="PS00211">
    <property type="entry name" value="ABC_TRANSPORTER_1"/>
    <property type="match status" value="1"/>
</dbReference>
<evidence type="ECO:0000313" key="8">
    <source>
        <dbReference type="EMBL" id="MCS3952956.1"/>
    </source>
</evidence>
<evidence type="ECO:0000259" key="5">
    <source>
        <dbReference type="PROSITE" id="PS50893"/>
    </source>
</evidence>
<evidence type="ECO:0000256" key="4">
    <source>
        <dbReference type="ARBA" id="ARBA00022840"/>
    </source>
</evidence>
<dbReference type="EMBL" id="JANTYZ010000006">
    <property type="protein sequence ID" value="MCS3865754.1"/>
    <property type="molecule type" value="Genomic_DNA"/>
</dbReference>
<dbReference type="InterPro" id="IPR017871">
    <property type="entry name" value="ABC_transporter-like_CS"/>
</dbReference>
<dbReference type="SUPFAM" id="SSF52540">
    <property type="entry name" value="P-loop containing nucleoside triphosphate hydrolases"/>
    <property type="match status" value="1"/>
</dbReference>
<proteinExistence type="inferred from homology"/>
<dbReference type="PANTHER" id="PTHR43335">
    <property type="entry name" value="ABC TRANSPORTER, ATP-BINDING PROTEIN"/>
    <property type="match status" value="1"/>
</dbReference>
<keyword evidence="2" id="KW-0813">Transport</keyword>
<dbReference type="InterPro" id="IPR003439">
    <property type="entry name" value="ABC_transporter-like_ATP-bd"/>
</dbReference>
<sequence length="314" mass="33992">MPALSVSSLSKTYRTGLLRRSTVQALDGISLAVEEGAIFGLLGPNGAGKTTLVKILLGLVRPSGGTARLFGRPAGTPAARHRIGFVPENHRFPGFFTATQTLHAYGRLADVPRAKRNDRIPQLLDRLALDGRGDTKVKTFSKGMLQRLGLAQALLNEPDLLFLDEPTGGVDPVGRRAIRDIVLELRDEGKTIFLNSHLLSEVEKVCTQIAILRDGTLVRRGSVEELTAVDRVYDLVATPVPDSLLNTSELPLTPGPDGSSAASGLDQYRVHADDRTTLNAVVDRLRSADVEIESITPLRQSLEDYFIDVVDSPT</sequence>
<dbReference type="InterPro" id="IPR003593">
    <property type="entry name" value="AAA+_ATPase"/>
</dbReference>
<evidence type="ECO:0000256" key="1">
    <source>
        <dbReference type="ARBA" id="ARBA00005417"/>
    </source>
</evidence>
<accession>A0A9X2UYY3</accession>
<evidence type="ECO:0000313" key="9">
    <source>
        <dbReference type="Proteomes" id="UP001155010"/>
    </source>
</evidence>
<evidence type="ECO:0000313" key="6">
    <source>
        <dbReference type="EMBL" id="MCS3710149.1"/>
    </source>
</evidence>
<dbReference type="Gene3D" id="3.40.50.300">
    <property type="entry name" value="P-loop containing nucleotide triphosphate hydrolases"/>
    <property type="match status" value="1"/>
</dbReference>
<dbReference type="Pfam" id="PF00005">
    <property type="entry name" value="ABC_tran"/>
    <property type="match status" value="1"/>
</dbReference>
<comment type="caution">
    <text evidence="8">The sequence shown here is derived from an EMBL/GenBank/DDBJ whole genome shotgun (WGS) entry which is preliminary data.</text>
</comment>
<dbReference type="PROSITE" id="PS50893">
    <property type="entry name" value="ABC_TRANSPORTER_2"/>
    <property type="match status" value="1"/>
</dbReference>
<name>A0A9X2UYY3_9BACT</name>
<dbReference type="SMART" id="SM00382">
    <property type="entry name" value="AAA"/>
    <property type="match status" value="1"/>
</dbReference>
<dbReference type="EMBL" id="JANUBB010000014">
    <property type="protein sequence ID" value="MCS3952956.1"/>
    <property type="molecule type" value="Genomic_DNA"/>
</dbReference>